<dbReference type="Proteomes" id="UP001250698">
    <property type="component" value="Unassembled WGS sequence"/>
</dbReference>
<dbReference type="RefSeq" id="WP_315998329.1">
    <property type="nucleotide sequence ID" value="NZ_JAWDJT010000006.1"/>
</dbReference>
<gene>
    <name evidence="3" type="ORF">ROI90_10645</name>
</gene>
<proteinExistence type="predicted"/>
<comment type="caution">
    <text evidence="3">The sequence shown here is derived from an EMBL/GenBank/DDBJ whole genome shotgun (WGS) entry which is preliminary data.</text>
</comment>
<sequence length="207" mass="22830">MKKRPTVPASLLLLLLSGFLAVTACQKKAKPTEQTQVLPQRPTESVSSAESVASPATTYPMAADPVEAVVTAIRQEFARINAAPLDSLTKPFRCDTDGTVTFYSAQGRVVKVVIDWGFLGDGTTTSEYYYQNNKLIFFYETYTGGPAGLPETTNDERIYVRNDKAIRFLKNHREAPCSPCTFARTSRPYRILNTFNGGDVEAALCQQ</sequence>
<accession>A0ABU3THM7</accession>
<reference evidence="3 4" key="1">
    <citation type="submission" date="2023-10" db="EMBL/GenBank/DDBJ databases">
        <title>Hymenobacter endophyticus sp. nov., an isolate from the leaf tissues of wheat.</title>
        <authorList>
            <person name="Dai Y."/>
        </authorList>
    </citation>
    <scope>NUCLEOTIDE SEQUENCE [LARGE SCALE GENOMIC DNA]</scope>
    <source>
        <strain evidence="3 4">ZK17L-C2</strain>
    </source>
</reference>
<dbReference type="EMBL" id="JAWDJT010000006">
    <property type="protein sequence ID" value="MDU0370853.1"/>
    <property type="molecule type" value="Genomic_DNA"/>
</dbReference>
<evidence type="ECO:0008006" key="5">
    <source>
        <dbReference type="Google" id="ProtNLM"/>
    </source>
</evidence>
<organism evidence="3 4">
    <name type="scientific">Hymenobacter endophyticus</name>
    <dbReference type="NCBI Taxonomy" id="3076335"/>
    <lineage>
        <taxon>Bacteria</taxon>
        <taxon>Pseudomonadati</taxon>
        <taxon>Bacteroidota</taxon>
        <taxon>Cytophagia</taxon>
        <taxon>Cytophagales</taxon>
        <taxon>Hymenobacteraceae</taxon>
        <taxon>Hymenobacter</taxon>
    </lineage>
</organism>
<keyword evidence="4" id="KW-1185">Reference proteome</keyword>
<evidence type="ECO:0000313" key="4">
    <source>
        <dbReference type="Proteomes" id="UP001250698"/>
    </source>
</evidence>
<evidence type="ECO:0000256" key="1">
    <source>
        <dbReference type="SAM" id="MobiDB-lite"/>
    </source>
</evidence>
<name>A0ABU3THM7_9BACT</name>
<feature type="compositionally biased region" description="Low complexity" evidence="1">
    <location>
        <begin position="42"/>
        <end position="51"/>
    </location>
</feature>
<evidence type="ECO:0000256" key="2">
    <source>
        <dbReference type="SAM" id="SignalP"/>
    </source>
</evidence>
<protein>
    <recommendedName>
        <fullName evidence="5">Lipoprotein</fullName>
    </recommendedName>
</protein>
<feature type="signal peptide" evidence="2">
    <location>
        <begin position="1"/>
        <end position="24"/>
    </location>
</feature>
<evidence type="ECO:0000313" key="3">
    <source>
        <dbReference type="EMBL" id="MDU0370853.1"/>
    </source>
</evidence>
<feature type="region of interest" description="Disordered" evidence="1">
    <location>
        <begin position="31"/>
        <end position="51"/>
    </location>
</feature>
<keyword evidence="2" id="KW-0732">Signal</keyword>
<feature type="chain" id="PRO_5047455170" description="Lipoprotein" evidence="2">
    <location>
        <begin position="25"/>
        <end position="207"/>
    </location>
</feature>
<dbReference type="PROSITE" id="PS51257">
    <property type="entry name" value="PROKAR_LIPOPROTEIN"/>
    <property type="match status" value="1"/>
</dbReference>